<proteinExistence type="predicted"/>
<sequence>MPKFDVAVDNGTKAQESDGCQISTLNENKSPAKRISSSDTINGDETRALSKHSLNFNYLATIRMTQVFKLHEENKRECH</sequence>
<name>A0ACB0KYC9_TRIPR</name>
<comment type="caution">
    <text evidence="1">The sequence shown here is derived from an EMBL/GenBank/DDBJ whole genome shotgun (WGS) entry which is preliminary data.</text>
</comment>
<dbReference type="Proteomes" id="UP001177021">
    <property type="component" value="Unassembled WGS sequence"/>
</dbReference>
<keyword evidence="2" id="KW-1185">Reference proteome</keyword>
<gene>
    <name evidence="1" type="ORF">MILVUS5_LOCUS27037</name>
</gene>
<protein>
    <submittedName>
        <fullName evidence="1">Uncharacterized protein</fullName>
    </submittedName>
</protein>
<organism evidence="1 2">
    <name type="scientific">Trifolium pratense</name>
    <name type="common">Red clover</name>
    <dbReference type="NCBI Taxonomy" id="57577"/>
    <lineage>
        <taxon>Eukaryota</taxon>
        <taxon>Viridiplantae</taxon>
        <taxon>Streptophyta</taxon>
        <taxon>Embryophyta</taxon>
        <taxon>Tracheophyta</taxon>
        <taxon>Spermatophyta</taxon>
        <taxon>Magnoliopsida</taxon>
        <taxon>eudicotyledons</taxon>
        <taxon>Gunneridae</taxon>
        <taxon>Pentapetalae</taxon>
        <taxon>rosids</taxon>
        <taxon>fabids</taxon>
        <taxon>Fabales</taxon>
        <taxon>Fabaceae</taxon>
        <taxon>Papilionoideae</taxon>
        <taxon>50 kb inversion clade</taxon>
        <taxon>NPAAA clade</taxon>
        <taxon>Hologalegina</taxon>
        <taxon>IRL clade</taxon>
        <taxon>Trifolieae</taxon>
        <taxon>Trifolium</taxon>
    </lineage>
</organism>
<evidence type="ECO:0000313" key="2">
    <source>
        <dbReference type="Proteomes" id="UP001177021"/>
    </source>
</evidence>
<accession>A0ACB0KYC9</accession>
<evidence type="ECO:0000313" key="1">
    <source>
        <dbReference type="EMBL" id="CAJ2661300.1"/>
    </source>
</evidence>
<dbReference type="EMBL" id="CASHSV030000311">
    <property type="protein sequence ID" value="CAJ2661300.1"/>
    <property type="molecule type" value="Genomic_DNA"/>
</dbReference>
<reference evidence="1" key="1">
    <citation type="submission" date="2023-10" db="EMBL/GenBank/DDBJ databases">
        <authorList>
            <person name="Rodriguez Cubillos JULIANA M."/>
            <person name="De Vega J."/>
        </authorList>
    </citation>
    <scope>NUCLEOTIDE SEQUENCE</scope>
</reference>